<proteinExistence type="predicted"/>
<evidence type="ECO:0000313" key="3">
    <source>
        <dbReference type="Proteomes" id="UP000815325"/>
    </source>
</evidence>
<feature type="compositionally biased region" description="Polar residues" evidence="1">
    <location>
        <begin position="231"/>
        <end position="246"/>
    </location>
</feature>
<feature type="compositionally biased region" description="Gly residues" evidence="1">
    <location>
        <begin position="576"/>
        <end position="610"/>
    </location>
</feature>
<feature type="compositionally biased region" description="Low complexity" evidence="1">
    <location>
        <begin position="770"/>
        <end position="782"/>
    </location>
</feature>
<feature type="compositionally biased region" description="Low complexity" evidence="1">
    <location>
        <begin position="898"/>
        <end position="917"/>
    </location>
</feature>
<name>A0ABQ7G8H0_DUNSA</name>
<feature type="region of interest" description="Disordered" evidence="1">
    <location>
        <begin position="898"/>
        <end position="972"/>
    </location>
</feature>
<feature type="region of interest" description="Disordered" evidence="1">
    <location>
        <begin position="231"/>
        <end position="391"/>
    </location>
</feature>
<feature type="compositionally biased region" description="Low complexity" evidence="1">
    <location>
        <begin position="686"/>
        <end position="736"/>
    </location>
</feature>
<feature type="compositionally biased region" description="Polar residues" evidence="1">
    <location>
        <begin position="1"/>
        <end position="15"/>
    </location>
</feature>
<feature type="compositionally biased region" description="Polar residues" evidence="1">
    <location>
        <begin position="623"/>
        <end position="632"/>
    </location>
</feature>
<evidence type="ECO:0000256" key="1">
    <source>
        <dbReference type="SAM" id="MobiDB-lite"/>
    </source>
</evidence>
<feature type="compositionally biased region" description="Polar residues" evidence="1">
    <location>
        <begin position="329"/>
        <end position="348"/>
    </location>
</feature>
<feature type="region of interest" description="Disordered" evidence="1">
    <location>
        <begin position="770"/>
        <end position="884"/>
    </location>
</feature>
<feature type="compositionally biased region" description="Acidic residues" evidence="1">
    <location>
        <begin position="127"/>
        <end position="139"/>
    </location>
</feature>
<feature type="compositionally biased region" description="Basic and acidic residues" evidence="1">
    <location>
        <begin position="305"/>
        <end position="317"/>
    </location>
</feature>
<sequence>MPWLQSQIARHNTMGSRDPGPLAGADSWGKAADLMNRDRISAHTRPTSMYPTPSGSLKDVPGAAQAPIPAGDSNAAVAAAAAAENQRTHLMAECYRVTTSEDPMSLHKGPGGITLIKYSNHKTRDLEEVEEDDGEEEEHEERQPTNAVLVPTIPTQVSLWSLGSYRLKGVMELMRVVQFVPTCLEARLTSLRRAALDKGKARCVHRNVARLESLMVCLPDVRHLSCCMSTDTPLQDSSSHLPTSVHQQQQQQLQYPWGSISLNEGQGESPWASPAPAAATATAAAAAGSESPALMPGPPSGGVDRPGERFQASHDRMGAAMVPAPPRATPQQGLSTPQQGLSAPTALQASAGPPISSLGSTGPHGPLGSHSSMASHVVPMHSSGSSAASGQAGWGVAQSAGAERLFLGGAMSATRGGLHLHGNGTLGGNLKDSPPAEGSAGPHLLLEVNQSREMIPPRGQHLRAPHQLHAVNSGAFGTEQQQGLPSGLDPISEHMSTAHASWTSSRRTSAGEPPVSWGPVTHRSLTNSSVGGTATNWTSSRHTSVGGAQGKASGGAAVPEAVLEAAVAVPEAQGAGAHGSAGGGAHGSAGGGTGAHGSTGVGAGARGRAGVGVRSEEGGRWGPTSQECQQQYMHPHPSPQQLLMAQRQDVAPSLPSHRAMQQRRPAPLHLPSPTYMTTGDRGIAINGRGNCRSSSSSSSSSSNSSSSRMSNRGSSSSSSSSNSSGSSSSSSSSSSRCTCKSNTRTESTSQHGPFSAPSISSFARVALGSAGGLASDGLSPASDGLPGNSQLAGQASSFITQTTTTTTNNNNSTAASGAGSSSQPLQPSSSGPRNTTAHAGDAPRKQPGSGGSASAGWGVNSSRLARVSSGHSSSAGCGRHDDGSGRALSAALALLENAPSQQQGQQQQQQLQQHGQQAGLAEGKAAKHAEDRTKHAQHAPRHAPAATAQGLAHSIPPRPFSPAILDDDSKPARFNGEGLISKSPGPAAAAAAAAVFSQPASRPPLPHPANVHLGGATHGSAPPAEMPFMRRRSVSSLGGMAAVGSFNRRLRSTESPAHIQPERHSIGAPDAPRGNDAAAVGPSSLGSLAQQQGLAAGSSAAGSGSLAAWVRSSMSWGSVSDDAGVGSVSDDAGGDMMVGGGVEGMLEADGAALPHGGAQGEEHHDVMFG</sequence>
<gene>
    <name evidence="2" type="ORF">DUNSADRAFT_13894</name>
</gene>
<dbReference type="Proteomes" id="UP000815325">
    <property type="component" value="Unassembled WGS sequence"/>
</dbReference>
<feature type="compositionally biased region" description="Polar residues" evidence="1">
    <location>
        <begin position="523"/>
        <end position="543"/>
    </location>
</feature>
<comment type="caution">
    <text evidence="2">The sequence shown here is derived from an EMBL/GenBank/DDBJ whole genome shotgun (WGS) entry which is preliminary data.</text>
</comment>
<dbReference type="EMBL" id="MU069995">
    <property type="protein sequence ID" value="KAF5830905.1"/>
    <property type="molecule type" value="Genomic_DNA"/>
</dbReference>
<feature type="compositionally biased region" description="Low complexity" evidence="1">
    <location>
        <begin position="267"/>
        <end position="293"/>
    </location>
</feature>
<feature type="compositionally biased region" description="Polar residues" evidence="1">
    <location>
        <begin position="787"/>
        <end position="799"/>
    </location>
</feature>
<accession>A0ABQ7G8H0</accession>
<evidence type="ECO:0000313" key="2">
    <source>
        <dbReference type="EMBL" id="KAF5830905.1"/>
    </source>
</evidence>
<feature type="region of interest" description="Disordered" evidence="1">
    <location>
        <begin position="574"/>
        <end position="757"/>
    </location>
</feature>
<feature type="compositionally biased region" description="Polar residues" evidence="1">
    <location>
        <begin position="494"/>
        <end position="508"/>
    </location>
</feature>
<feature type="region of interest" description="Disordered" evidence="1">
    <location>
        <begin position="999"/>
        <end position="1026"/>
    </location>
</feature>
<organism evidence="2 3">
    <name type="scientific">Dunaliella salina</name>
    <name type="common">Green alga</name>
    <name type="synonym">Protococcus salinus</name>
    <dbReference type="NCBI Taxonomy" id="3046"/>
    <lineage>
        <taxon>Eukaryota</taxon>
        <taxon>Viridiplantae</taxon>
        <taxon>Chlorophyta</taxon>
        <taxon>core chlorophytes</taxon>
        <taxon>Chlorophyceae</taxon>
        <taxon>CS clade</taxon>
        <taxon>Chlamydomonadales</taxon>
        <taxon>Dunaliellaceae</taxon>
        <taxon>Dunaliella</taxon>
    </lineage>
</organism>
<feature type="compositionally biased region" description="Low complexity" evidence="1">
    <location>
        <begin position="800"/>
        <end position="832"/>
    </location>
</feature>
<feature type="region of interest" description="Disordered" evidence="1">
    <location>
        <begin position="1051"/>
        <end position="1083"/>
    </location>
</feature>
<feature type="region of interest" description="Disordered" evidence="1">
    <location>
        <begin position="124"/>
        <end position="144"/>
    </location>
</feature>
<keyword evidence="3" id="KW-1185">Reference proteome</keyword>
<reference evidence="2" key="1">
    <citation type="submission" date="2017-08" db="EMBL/GenBank/DDBJ databases">
        <authorList>
            <person name="Polle J.E."/>
            <person name="Barry K."/>
            <person name="Cushman J."/>
            <person name="Schmutz J."/>
            <person name="Tran D."/>
            <person name="Hathwaick L.T."/>
            <person name="Yim W.C."/>
            <person name="Jenkins J."/>
            <person name="Mckie-Krisberg Z.M."/>
            <person name="Prochnik S."/>
            <person name="Lindquist E."/>
            <person name="Dockter R.B."/>
            <person name="Adam C."/>
            <person name="Molina H."/>
            <person name="Bunkerborg J."/>
            <person name="Jin E."/>
            <person name="Buchheim M."/>
            <person name="Magnuson J."/>
        </authorList>
    </citation>
    <scope>NUCLEOTIDE SEQUENCE</scope>
    <source>
        <strain evidence="2">CCAP 19/18</strain>
    </source>
</reference>
<feature type="region of interest" description="Disordered" evidence="1">
    <location>
        <begin position="1"/>
        <end position="28"/>
    </location>
</feature>
<feature type="compositionally biased region" description="Low complexity" evidence="1">
    <location>
        <begin position="382"/>
        <end position="391"/>
    </location>
</feature>
<feature type="compositionally biased region" description="Polar residues" evidence="1">
    <location>
        <begin position="44"/>
        <end position="55"/>
    </location>
</feature>
<feature type="region of interest" description="Disordered" evidence="1">
    <location>
        <begin position="42"/>
        <end position="68"/>
    </location>
</feature>
<protein>
    <submittedName>
        <fullName evidence="2">Uncharacterized protein</fullName>
    </submittedName>
</protein>
<feature type="region of interest" description="Disordered" evidence="1">
    <location>
        <begin position="477"/>
        <end position="553"/>
    </location>
</feature>
<feature type="compositionally biased region" description="Polar residues" evidence="1">
    <location>
        <begin position="737"/>
        <end position="757"/>
    </location>
</feature>
<feature type="compositionally biased region" description="Basic and acidic residues" evidence="1">
    <location>
        <begin position="924"/>
        <end position="934"/>
    </location>
</feature>